<evidence type="ECO:0000313" key="4">
    <source>
        <dbReference type="Proteomes" id="UP001175000"/>
    </source>
</evidence>
<proteinExistence type="predicted"/>
<keyword evidence="2" id="KW-0472">Membrane</keyword>
<reference evidence="3" key="1">
    <citation type="submission" date="2023-06" db="EMBL/GenBank/DDBJ databases">
        <title>Genome-scale phylogeny and comparative genomics of the fungal order Sordariales.</title>
        <authorList>
            <consortium name="Lawrence Berkeley National Laboratory"/>
            <person name="Hensen N."/>
            <person name="Bonometti L."/>
            <person name="Westerberg I."/>
            <person name="Brannstrom I.O."/>
            <person name="Guillou S."/>
            <person name="Cros-Aarteil S."/>
            <person name="Calhoun S."/>
            <person name="Haridas S."/>
            <person name="Kuo A."/>
            <person name="Mondo S."/>
            <person name="Pangilinan J."/>
            <person name="Riley R."/>
            <person name="Labutti K."/>
            <person name="Andreopoulos B."/>
            <person name="Lipzen A."/>
            <person name="Chen C."/>
            <person name="Yanf M."/>
            <person name="Daum C."/>
            <person name="Ng V."/>
            <person name="Clum A."/>
            <person name="Steindorff A."/>
            <person name="Ohm R."/>
            <person name="Martin F."/>
            <person name="Silar P."/>
            <person name="Natvig D."/>
            <person name="Lalanne C."/>
            <person name="Gautier V."/>
            <person name="Ament-Velasquez S.L."/>
            <person name="Kruys A."/>
            <person name="Hutchinson M.I."/>
            <person name="Powell A.J."/>
            <person name="Barry K."/>
            <person name="Miller A.N."/>
            <person name="Grigoriev I.V."/>
            <person name="Debuchy R."/>
            <person name="Gladieux P."/>
            <person name="Thoren M.H."/>
            <person name="Johannesson H."/>
        </authorList>
    </citation>
    <scope>NUCLEOTIDE SEQUENCE</scope>
    <source>
        <strain evidence="3">CBS 606.72</strain>
    </source>
</reference>
<gene>
    <name evidence="3" type="ORF">B0T14DRAFT_390845</name>
</gene>
<evidence type="ECO:0000256" key="2">
    <source>
        <dbReference type="SAM" id="Phobius"/>
    </source>
</evidence>
<feature type="transmembrane region" description="Helical" evidence="2">
    <location>
        <begin position="109"/>
        <end position="128"/>
    </location>
</feature>
<keyword evidence="4" id="KW-1185">Reference proteome</keyword>
<accession>A0AA39X2U9</accession>
<keyword evidence="2" id="KW-0812">Transmembrane</keyword>
<feature type="region of interest" description="Disordered" evidence="1">
    <location>
        <begin position="39"/>
        <end position="75"/>
    </location>
</feature>
<organism evidence="3 4">
    <name type="scientific">Immersiella caudata</name>
    <dbReference type="NCBI Taxonomy" id="314043"/>
    <lineage>
        <taxon>Eukaryota</taxon>
        <taxon>Fungi</taxon>
        <taxon>Dikarya</taxon>
        <taxon>Ascomycota</taxon>
        <taxon>Pezizomycotina</taxon>
        <taxon>Sordariomycetes</taxon>
        <taxon>Sordariomycetidae</taxon>
        <taxon>Sordariales</taxon>
        <taxon>Lasiosphaeriaceae</taxon>
        <taxon>Immersiella</taxon>
    </lineage>
</organism>
<dbReference type="Proteomes" id="UP001175000">
    <property type="component" value="Unassembled WGS sequence"/>
</dbReference>
<feature type="non-terminal residue" evidence="3">
    <location>
        <position position="225"/>
    </location>
</feature>
<comment type="caution">
    <text evidence="3">The sequence shown here is derived from an EMBL/GenBank/DDBJ whole genome shotgun (WGS) entry which is preliminary data.</text>
</comment>
<keyword evidence="2" id="KW-1133">Transmembrane helix</keyword>
<evidence type="ECO:0000256" key="1">
    <source>
        <dbReference type="SAM" id="MobiDB-lite"/>
    </source>
</evidence>
<dbReference type="AlphaFoldDB" id="A0AA39X2U9"/>
<evidence type="ECO:0000313" key="3">
    <source>
        <dbReference type="EMBL" id="KAK0626279.1"/>
    </source>
</evidence>
<name>A0AA39X2U9_9PEZI</name>
<protein>
    <submittedName>
        <fullName evidence="3">Uncharacterized protein</fullName>
    </submittedName>
</protein>
<dbReference type="EMBL" id="JAULSU010000002">
    <property type="protein sequence ID" value="KAK0626279.1"/>
    <property type="molecule type" value="Genomic_DNA"/>
</dbReference>
<sequence>MATTTSIPRFLLPQSGLIWRGVTGIAPIGARITIRFSSSKSKPGPHVLEKPERFNPPSHGARLPRKGATPRHYGGDLTKEEEMAQVRKEYPGMMAPSGTFAHRIIYSRWIHMTITLGTLACLAVYVWVANLRKNSPFADMLPAGKDFFYHPFASTRMFLEVLKLDEIRTSAEVAAKRARHVDDVEKRNKYRKAHGLSQEQGFASMLGLGKAKEEDTVEAVAAVEE</sequence>